<dbReference type="InterPro" id="IPR029058">
    <property type="entry name" value="AB_hydrolase_fold"/>
</dbReference>
<dbReference type="InterPro" id="IPR001563">
    <property type="entry name" value="Peptidase_S10"/>
</dbReference>
<proteinExistence type="inferred from homology"/>
<evidence type="ECO:0000313" key="4">
    <source>
        <dbReference type="Proteomes" id="UP000785679"/>
    </source>
</evidence>
<evidence type="ECO:0000256" key="2">
    <source>
        <dbReference type="SAM" id="SignalP"/>
    </source>
</evidence>
<comment type="similarity">
    <text evidence="1">Belongs to the peptidase S10 family.</text>
</comment>
<dbReference type="OrthoDB" id="443318at2759"/>
<organism evidence="3 4">
    <name type="scientific">Halteria grandinella</name>
    <dbReference type="NCBI Taxonomy" id="5974"/>
    <lineage>
        <taxon>Eukaryota</taxon>
        <taxon>Sar</taxon>
        <taxon>Alveolata</taxon>
        <taxon>Ciliophora</taxon>
        <taxon>Intramacronucleata</taxon>
        <taxon>Spirotrichea</taxon>
        <taxon>Stichotrichia</taxon>
        <taxon>Sporadotrichida</taxon>
        <taxon>Halteriidae</taxon>
        <taxon>Halteria</taxon>
    </lineage>
</organism>
<dbReference type="Gene3D" id="3.40.50.12670">
    <property type="match status" value="1"/>
</dbReference>
<sequence length="488" mass="55640">MKVQGILIASLLCGIALAQNEQHRVTKIPGIDIEFKSRWYSGYYNVTTYQQRHYLFIESLNKPETDPVLVFFNGGPGAASIMVAFGYNSPIVVKSRVTFEADFQENPHTWCNNASVLFIDNPADVGYSYAEREKDAHTNDFSFARDILTFMLAFYGDWPSLYNNPLYIVGISYGGNYAPYTTWALHQYNQELKLDASTSKKPFPLKGFIAANGVTDFETDPYIQTVDAYNAHNALPLALFKQWKENGCRVYWQGVKPDRLPGPCKELAQKISDNVGHMYIYDMLTMNEELKPASERNTTHLQSTRQNIQDISRIIKDHRFKQFMDAPACDGEGILQQSNGMNIIEWLNSTEVKTALHVNPKKTNFTMISETAFVNFHSGRESSRWIYEQLVHYGYKLMHLMGDTDAILSLPGAWQWIKAMNLPVTREWTPWLSVRDEGQLVGYLKEYSKNFTLVTVHGSGHDALNSKDSEVPQLIRNFIFDLPIPPTS</sequence>
<dbReference type="Gene3D" id="3.40.50.1820">
    <property type="entry name" value="alpha/beta hydrolase"/>
    <property type="match status" value="1"/>
</dbReference>
<dbReference type="PRINTS" id="PR00724">
    <property type="entry name" value="CRBOXYPTASEC"/>
</dbReference>
<evidence type="ECO:0000313" key="3">
    <source>
        <dbReference type="EMBL" id="TNV79272.1"/>
    </source>
</evidence>
<dbReference type="GO" id="GO:0006508">
    <property type="term" value="P:proteolysis"/>
    <property type="evidence" value="ECO:0007669"/>
    <property type="project" value="InterPro"/>
</dbReference>
<dbReference type="AlphaFoldDB" id="A0A8J8NPR3"/>
<dbReference type="GO" id="GO:0004185">
    <property type="term" value="F:serine-type carboxypeptidase activity"/>
    <property type="evidence" value="ECO:0007669"/>
    <property type="project" value="InterPro"/>
</dbReference>
<dbReference type="EMBL" id="RRYP01009145">
    <property type="protein sequence ID" value="TNV79272.1"/>
    <property type="molecule type" value="Genomic_DNA"/>
</dbReference>
<accession>A0A8J8NPR3</accession>
<dbReference type="PANTHER" id="PTHR11802:SF201">
    <property type="entry name" value="CARBOXYPEPTIDASE"/>
    <property type="match status" value="1"/>
</dbReference>
<dbReference type="SUPFAM" id="SSF53474">
    <property type="entry name" value="alpha/beta-Hydrolases"/>
    <property type="match status" value="1"/>
</dbReference>
<gene>
    <name evidence="3" type="ORF">FGO68_gene9795</name>
</gene>
<feature type="chain" id="PRO_5035146728" description="Serine carboxypeptidase" evidence="2">
    <location>
        <begin position="19"/>
        <end position="488"/>
    </location>
</feature>
<reference evidence="3" key="1">
    <citation type="submission" date="2019-06" db="EMBL/GenBank/DDBJ databases">
        <authorList>
            <person name="Zheng W."/>
        </authorList>
    </citation>
    <scope>NUCLEOTIDE SEQUENCE</scope>
    <source>
        <strain evidence="3">QDHG01</strain>
    </source>
</reference>
<comment type="caution">
    <text evidence="3">The sequence shown here is derived from an EMBL/GenBank/DDBJ whole genome shotgun (WGS) entry which is preliminary data.</text>
</comment>
<keyword evidence="4" id="KW-1185">Reference proteome</keyword>
<name>A0A8J8NPR3_HALGN</name>
<feature type="signal peptide" evidence="2">
    <location>
        <begin position="1"/>
        <end position="18"/>
    </location>
</feature>
<keyword evidence="2" id="KW-0732">Signal</keyword>
<dbReference type="PANTHER" id="PTHR11802">
    <property type="entry name" value="SERINE PROTEASE FAMILY S10 SERINE CARBOXYPEPTIDASE"/>
    <property type="match status" value="1"/>
</dbReference>
<dbReference type="Pfam" id="PF00450">
    <property type="entry name" value="Peptidase_S10"/>
    <property type="match status" value="1"/>
</dbReference>
<evidence type="ECO:0008006" key="5">
    <source>
        <dbReference type="Google" id="ProtNLM"/>
    </source>
</evidence>
<evidence type="ECO:0000256" key="1">
    <source>
        <dbReference type="ARBA" id="ARBA00009431"/>
    </source>
</evidence>
<dbReference type="Proteomes" id="UP000785679">
    <property type="component" value="Unassembled WGS sequence"/>
</dbReference>
<protein>
    <recommendedName>
        <fullName evidence="5">Serine carboxypeptidase</fullName>
    </recommendedName>
</protein>